<sequence length="73" mass="8058">MNATLVSPLTAADRCDRCGAQAYVRARLHAGGELFFCAHHGREHLPKLRDLADIDDQSERLEVTPALAADDER</sequence>
<feature type="domain" description="DUF7455" evidence="1">
    <location>
        <begin position="9"/>
        <end position="61"/>
    </location>
</feature>
<accession>A0A5P8FLZ0</accession>
<name>A0A5P8FLZ0_9MICO</name>
<reference evidence="2 3" key="1">
    <citation type="submission" date="2019-09" db="EMBL/GenBank/DDBJ databases">
        <title>Complete Genome Sequence of Janibacter melonis M714 with both human health impact and industrial applications.</title>
        <authorList>
            <person name="Jin M."/>
            <person name="Zhao Q.R."/>
        </authorList>
    </citation>
    <scope>NUCLEOTIDE SEQUENCE [LARGE SCALE GENOMIC DNA]</scope>
    <source>
        <strain evidence="2 3">M714</strain>
    </source>
</reference>
<evidence type="ECO:0000313" key="3">
    <source>
        <dbReference type="Proteomes" id="UP000271708"/>
    </source>
</evidence>
<evidence type="ECO:0000313" key="2">
    <source>
        <dbReference type="EMBL" id="QFQ30338.1"/>
    </source>
</evidence>
<dbReference type="EMBL" id="CP044548">
    <property type="protein sequence ID" value="QFQ30338.1"/>
    <property type="molecule type" value="Genomic_DNA"/>
</dbReference>
<evidence type="ECO:0000259" key="1">
    <source>
        <dbReference type="Pfam" id="PF24254"/>
    </source>
</evidence>
<dbReference type="Proteomes" id="UP000271708">
    <property type="component" value="Chromosome"/>
</dbReference>
<gene>
    <name evidence="2" type="ORF">EEW87_008420</name>
</gene>
<dbReference type="GeneID" id="59161186"/>
<dbReference type="KEGG" id="jme:EEW87_008420"/>
<dbReference type="RefSeq" id="WP_123091918.1">
    <property type="nucleotide sequence ID" value="NZ_BAAAKD010000003.1"/>
</dbReference>
<protein>
    <recommendedName>
        <fullName evidence="1">DUF7455 domain-containing protein</fullName>
    </recommendedName>
</protein>
<dbReference type="AlphaFoldDB" id="A0A5P8FLZ0"/>
<organism evidence="2 3">
    <name type="scientific">Janibacter melonis</name>
    <dbReference type="NCBI Taxonomy" id="262209"/>
    <lineage>
        <taxon>Bacteria</taxon>
        <taxon>Bacillati</taxon>
        <taxon>Actinomycetota</taxon>
        <taxon>Actinomycetes</taxon>
        <taxon>Micrococcales</taxon>
        <taxon>Intrasporangiaceae</taxon>
        <taxon>Janibacter</taxon>
    </lineage>
</organism>
<dbReference type="InterPro" id="IPR055878">
    <property type="entry name" value="DUF7455"/>
</dbReference>
<dbReference type="OrthoDB" id="3539048at2"/>
<proteinExistence type="predicted"/>
<dbReference type="Pfam" id="PF24254">
    <property type="entry name" value="DUF7455"/>
    <property type="match status" value="1"/>
</dbReference>